<dbReference type="SUPFAM" id="SSF53448">
    <property type="entry name" value="Nucleotide-diphospho-sugar transferases"/>
    <property type="match status" value="1"/>
</dbReference>
<dbReference type="Gene3D" id="3.90.550.10">
    <property type="entry name" value="Spore Coat Polysaccharide Biosynthesis Protein SpsA, Chain A"/>
    <property type="match status" value="1"/>
</dbReference>
<dbReference type="PANTHER" id="PTHR43685">
    <property type="entry name" value="GLYCOSYLTRANSFERASE"/>
    <property type="match status" value="1"/>
</dbReference>
<dbReference type="EMBL" id="VYUY01000003">
    <property type="protein sequence ID" value="KAA9135794.1"/>
    <property type="molecule type" value="Genomic_DNA"/>
</dbReference>
<keyword evidence="2" id="KW-0808">Transferase</keyword>
<proteinExistence type="predicted"/>
<accession>A0A5N0TNB6</accession>
<reference evidence="3" key="1">
    <citation type="submission" date="2019-09" db="EMBL/GenBank/DDBJ databases">
        <title>Mumia zhuanghuii sp. nov. isolated from the intestinal contents of plateau pika (Ochotona curzoniae) in the Qinghai-Tibet plateau of China.</title>
        <authorList>
            <person name="Tian Z."/>
        </authorList>
    </citation>
    <scope>NUCLEOTIDE SEQUENCE [LARGE SCALE GENOMIC DNA]</scope>
    <source>
        <strain evidence="3">L-033</strain>
    </source>
</reference>
<gene>
    <name evidence="2" type="ORF">F6B40_00985</name>
</gene>
<dbReference type="InterPro" id="IPR001173">
    <property type="entry name" value="Glyco_trans_2-like"/>
</dbReference>
<protein>
    <submittedName>
        <fullName evidence="2">Glycosyltransferase family 2 protein</fullName>
    </submittedName>
</protein>
<dbReference type="CDD" id="cd00761">
    <property type="entry name" value="Glyco_tranf_GTA_type"/>
    <property type="match status" value="1"/>
</dbReference>
<organism evidence="2 3">
    <name type="scientific">Microbacterium caowuchunii</name>
    <dbReference type="NCBI Taxonomy" id="2614638"/>
    <lineage>
        <taxon>Bacteria</taxon>
        <taxon>Bacillati</taxon>
        <taxon>Actinomycetota</taxon>
        <taxon>Actinomycetes</taxon>
        <taxon>Micrococcales</taxon>
        <taxon>Microbacteriaceae</taxon>
        <taxon>Microbacterium</taxon>
    </lineage>
</organism>
<name>A0A5N0TNB6_9MICO</name>
<evidence type="ECO:0000313" key="2">
    <source>
        <dbReference type="EMBL" id="KAA9135794.1"/>
    </source>
</evidence>
<dbReference type="PANTHER" id="PTHR43685:SF14">
    <property type="entry name" value="GLYCOSYLTRANSFERASE 2-LIKE DOMAIN-CONTAINING PROTEIN"/>
    <property type="match status" value="1"/>
</dbReference>
<feature type="domain" description="Glycosyltransferase 2-like" evidence="1">
    <location>
        <begin position="5"/>
        <end position="161"/>
    </location>
</feature>
<evidence type="ECO:0000313" key="3">
    <source>
        <dbReference type="Proteomes" id="UP000326838"/>
    </source>
</evidence>
<dbReference type="AlphaFoldDB" id="A0A5N0TNB6"/>
<comment type="caution">
    <text evidence="2">The sequence shown here is derived from an EMBL/GenBank/DDBJ whole genome shotgun (WGS) entry which is preliminary data.</text>
</comment>
<dbReference type="GO" id="GO:0016740">
    <property type="term" value="F:transferase activity"/>
    <property type="evidence" value="ECO:0007669"/>
    <property type="project" value="UniProtKB-KW"/>
</dbReference>
<keyword evidence="3" id="KW-1185">Reference proteome</keyword>
<sequence>MSRISVVVPSYNDARMLEVCLSALAAQTRAPDEIIVVDNGSTDDTVEVARAAGARVVSEPRRGVLRATACGFDAAVGDIIGRLDADSRPGPEWTARLEELFSTDPTLDAVTGTGAFYGRGPVWHFVGRYLYLGGYFLFMSAAMGHRPVFGSSFALRRSAWLDVRTRIHLDDPRMHDDLDISFALGPDMGVAYDPALTVLVSARPFDTFSGFLRRASWGFHVVAVNWSDIGWLRRLWLSAQGQRRRRARRRVIARSASASLP</sequence>
<dbReference type="InterPro" id="IPR050834">
    <property type="entry name" value="Glycosyltransf_2"/>
</dbReference>
<dbReference type="Proteomes" id="UP000326838">
    <property type="component" value="Unassembled WGS sequence"/>
</dbReference>
<dbReference type="InterPro" id="IPR029044">
    <property type="entry name" value="Nucleotide-diphossugar_trans"/>
</dbReference>
<dbReference type="RefSeq" id="WP_150891648.1">
    <property type="nucleotide sequence ID" value="NZ_VYUY01000003.1"/>
</dbReference>
<dbReference type="Pfam" id="PF00535">
    <property type="entry name" value="Glycos_transf_2"/>
    <property type="match status" value="1"/>
</dbReference>
<evidence type="ECO:0000259" key="1">
    <source>
        <dbReference type="Pfam" id="PF00535"/>
    </source>
</evidence>